<dbReference type="InterPro" id="IPR036259">
    <property type="entry name" value="MFS_trans_sf"/>
</dbReference>
<evidence type="ECO:0000259" key="8">
    <source>
        <dbReference type="PROSITE" id="PS50850"/>
    </source>
</evidence>
<evidence type="ECO:0000313" key="10">
    <source>
        <dbReference type="Proteomes" id="UP000199727"/>
    </source>
</evidence>
<feature type="transmembrane region" description="Helical" evidence="7">
    <location>
        <begin position="198"/>
        <end position="216"/>
    </location>
</feature>
<dbReference type="SUPFAM" id="SSF103473">
    <property type="entry name" value="MFS general substrate transporter"/>
    <property type="match status" value="1"/>
</dbReference>
<dbReference type="PANTHER" id="PTHR42718">
    <property type="entry name" value="MAJOR FACILITATOR SUPERFAMILY MULTIDRUG TRANSPORTER MFSC"/>
    <property type="match status" value="1"/>
</dbReference>
<keyword evidence="5 7" id="KW-0472">Membrane</keyword>
<feature type="transmembrane region" description="Helical" evidence="7">
    <location>
        <begin position="493"/>
        <end position="517"/>
    </location>
</feature>
<dbReference type="Pfam" id="PF07690">
    <property type="entry name" value="MFS_1"/>
    <property type="match status" value="1"/>
</dbReference>
<feature type="transmembrane region" description="Helical" evidence="7">
    <location>
        <begin position="292"/>
        <end position="315"/>
    </location>
</feature>
<feature type="transmembrane region" description="Helical" evidence="7">
    <location>
        <begin position="222"/>
        <end position="239"/>
    </location>
</feature>
<feature type="transmembrane region" description="Helical" evidence="7">
    <location>
        <begin position="168"/>
        <end position="186"/>
    </location>
</feature>
<keyword evidence="3 7" id="KW-0812">Transmembrane</keyword>
<accession>A0A854QIK0</accession>
<feature type="transmembrane region" description="Helical" evidence="7">
    <location>
        <begin position="327"/>
        <end position="347"/>
    </location>
</feature>
<evidence type="ECO:0000256" key="3">
    <source>
        <dbReference type="ARBA" id="ARBA00022692"/>
    </source>
</evidence>
<feature type="transmembrane region" description="Helical" evidence="7">
    <location>
        <begin position="463"/>
        <end position="481"/>
    </location>
</feature>
<evidence type="ECO:0000256" key="7">
    <source>
        <dbReference type="SAM" id="Phobius"/>
    </source>
</evidence>
<proteinExistence type="predicted"/>
<evidence type="ECO:0000256" key="4">
    <source>
        <dbReference type="ARBA" id="ARBA00022989"/>
    </source>
</evidence>
<keyword evidence="2" id="KW-0813">Transport</keyword>
<dbReference type="EMBL" id="AMKT01000020">
    <property type="protein sequence ID" value="OXG27296.1"/>
    <property type="molecule type" value="Genomic_DNA"/>
</dbReference>
<feature type="transmembrane region" description="Helical" evidence="7">
    <location>
        <begin position="430"/>
        <end position="451"/>
    </location>
</feature>
<dbReference type="OrthoDB" id="440755at2759"/>
<comment type="caution">
    <text evidence="9">The sequence shown here is derived from an EMBL/GenBank/DDBJ whole genome shotgun (WGS) entry which is preliminary data.</text>
</comment>
<organism evidence="9 10">
    <name type="scientific">Cryptococcus neoformans Tu259-1</name>
    <dbReference type="NCBI Taxonomy" id="1230072"/>
    <lineage>
        <taxon>Eukaryota</taxon>
        <taxon>Fungi</taxon>
        <taxon>Dikarya</taxon>
        <taxon>Basidiomycota</taxon>
        <taxon>Agaricomycotina</taxon>
        <taxon>Tremellomycetes</taxon>
        <taxon>Tremellales</taxon>
        <taxon>Cryptococcaceae</taxon>
        <taxon>Cryptococcus</taxon>
        <taxon>Cryptococcus neoformans species complex</taxon>
    </lineage>
</organism>
<feature type="transmembrane region" description="Helical" evidence="7">
    <location>
        <begin position="566"/>
        <end position="584"/>
    </location>
</feature>
<feature type="transmembrane region" description="Helical" evidence="7">
    <location>
        <begin position="260"/>
        <end position="286"/>
    </location>
</feature>
<dbReference type="AlphaFoldDB" id="A0A854QIK0"/>
<evidence type="ECO:0000256" key="5">
    <source>
        <dbReference type="ARBA" id="ARBA00023136"/>
    </source>
</evidence>
<dbReference type="PANTHER" id="PTHR42718:SF9">
    <property type="entry name" value="MAJOR FACILITATOR SUPERFAMILY MULTIDRUG TRANSPORTER MFSC"/>
    <property type="match status" value="1"/>
</dbReference>
<dbReference type="GO" id="GO:0016020">
    <property type="term" value="C:membrane"/>
    <property type="evidence" value="ECO:0007669"/>
    <property type="project" value="UniProtKB-SubCell"/>
</dbReference>
<evidence type="ECO:0000313" key="9">
    <source>
        <dbReference type="EMBL" id="OXG27296.1"/>
    </source>
</evidence>
<feature type="coiled-coil region" evidence="6">
    <location>
        <begin position="92"/>
        <end position="119"/>
    </location>
</feature>
<feature type="transmembrane region" description="Helical" evidence="7">
    <location>
        <begin position="132"/>
        <end position="156"/>
    </location>
</feature>
<feature type="domain" description="Major facilitator superfamily (MFS) profile" evidence="8">
    <location>
        <begin position="133"/>
        <end position="588"/>
    </location>
</feature>
<keyword evidence="6" id="KW-0175">Coiled coil</keyword>
<dbReference type="Proteomes" id="UP000199727">
    <property type="component" value="Unassembled WGS sequence"/>
</dbReference>
<name>A0A854QIK0_CRYNE</name>
<dbReference type="InterPro" id="IPR020846">
    <property type="entry name" value="MFS_dom"/>
</dbReference>
<dbReference type="Gene3D" id="1.20.1250.20">
    <property type="entry name" value="MFS general substrate transporter like domains"/>
    <property type="match status" value="2"/>
</dbReference>
<feature type="transmembrane region" description="Helical" evidence="7">
    <location>
        <begin position="524"/>
        <end position="546"/>
    </location>
</feature>
<feature type="transmembrane region" description="Helical" evidence="7">
    <location>
        <begin position="353"/>
        <end position="376"/>
    </location>
</feature>
<reference evidence="9 10" key="1">
    <citation type="submission" date="2017-06" db="EMBL/GenBank/DDBJ databases">
        <title>Global population genomics of the pathogenic fungus Cryptococcus neoformans var. grubii.</title>
        <authorList>
            <person name="Cuomo C."/>
            <person name="Litvintseva A."/>
            <person name="Chen Y."/>
            <person name="Young S."/>
            <person name="Zeng Q."/>
            <person name="Chapman S."/>
            <person name="Gujja S."/>
            <person name="Saif S."/>
            <person name="Birren B."/>
        </authorList>
    </citation>
    <scope>NUCLEOTIDE SEQUENCE [LARGE SCALE GENOMIC DNA]</scope>
    <source>
        <strain evidence="9 10">Tu259-1</strain>
    </source>
</reference>
<dbReference type="InterPro" id="IPR011701">
    <property type="entry name" value="MFS"/>
</dbReference>
<evidence type="ECO:0000256" key="6">
    <source>
        <dbReference type="SAM" id="Coils"/>
    </source>
</evidence>
<gene>
    <name evidence="9" type="ORF">C361_01098</name>
</gene>
<protein>
    <submittedName>
        <fullName evidence="9">Efflux protein EncT</fullName>
    </submittedName>
</protein>
<evidence type="ECO:0000256" key="2">
    <source>
        <dbReference type="ARBA" id="ARBA00022448"/>
    </source>
</evidence>
<comment type="subcellular location">
    <subcellularLocation>
        <location evidence="1">Membrane</location>
        <topology evidence="1">Multi-pass membrane protein</topology>
    </subcellularLocation>
</comment>
<evidence type="ECO:0000256" key="1">
    <source>
        <dbReference type="ARBA" id="ARBA00004141"/>
    </source>
</evidence>
<sequence>MLWHRIIDFIAEIARYGDLCNRDGCMPRRSLSGGRRFRHLSISITVSGPHSIHLGNPRSTRALSNEYSMRNISQKSTTAITALKKATLKTGRNNIKAHVEKAESEYNQSQQNASHHHSENTLANLGQARKNFLVLIFSIATFVDICNVSGVAVAVAQISTDIKLDYSQIVWIVTSYSLCFAALLLFAGRLADLFPAQIVFEGGFIVLGILSLVTSFVTSNKYGFLILRGLGGIAGAMTIPSGYHLTVHLFPEPAEQQAKLALLGLAGAIGNVLGLVLAGVCMLASYKWFFRVIAIICIVFTIICVTILPFTGSTYTPDPNMPRWKRLDFMGVGLMMSSLICFILALTQGPIDGWGSASFIAPFILSFPLAIGFFFWESKIPAKSAVLPSSVWKITNIVISSLAIGIPFPFWATSQLLYSTYFQEVFGWTPIKVAAAMVPQGVTALIVGAAAQVIPQIITKPRITLPIGGALVIIAEILQVFSNGGHGTDYWRYCFPAFVLGSAGAVMTFFASAINLISYCPPEMAGVAGAWTQVISQVAGAITLAVQASFEGDGVADWNKAGRRSFYFQIAWTAILLLQFLIFYKTPGTPDEEHEAARKRIRESGKDAGV</sequence>
<feature type="transmembrane region" description="Helical" evidence="7">
    <location>
        <begin position="397"/>
        <end position="418"/>
    </location>
</feature>
<dbReference type="PROSITE" id="PS50850">
    <property type="entry name" value="MFS"/>
    <property type="match status" value="1"/>
</dbReference>
<keyword evidence="4 7" id="KW-1133">Transmembrane helix</keyword>
<dbReference type="GO" id="GO:0022857">
    <property type="term" value="F:transmembrane transporter activity"/>
    <property type="evidence" value="ECO:0007669"/>
    <property type="project" value="InterPro"/>
</dbReference>